<dbReference type="AlphaFoldDB" id="A0AAV4TKL8"/>
<comment type="caution">
    <text evidence="1">The sequence shown here is derived from an EMBL/GenBank/DDBJ whole genome shotgun (WGS) entry which is preliminary data.</text>
</comment>
<accession>A0AAV4TKL8</accession>
<gene>
    <name evidence="1" type="primary">AVEN_47454_1</name>
    <name evidence="1" type="ORF">CEXT_544801</name>
</gene>
<name>A0AAV4TKL8_CAEEX</name>
<keyword evidence="2" id="KW-1185">Reference proteome</keyword>
<evidence type="ECO:0000313" key="2">
    <source>
        <dbReference type="Proteomes" id="UP001054945"/>
    </source>
</evidence>
<protein>
    <recommendedName>
        <fullName evidence="3">DUF19 domain-containing protein</fullName>
    </recommendedName>
</protein>
<organism evidence="1 2">
    <name type="scientific">Caerostris extrusa</name>
    <name type="common">Bark spider</name>
    <name type="synonym">Caerostris bankana</name>
    <dbReference type="NCBI Taxonomy" id="172846"/>
    <lineage>
        <taxon>Eukaryota</taxon>
        <taxon>Metazoa</taxon>
        <taxon>Ecdysozoa</taxon>
        <taxon>Arthropoda</taxon>
        <taxon>Chelicerata</taxon>
        <taxon>Arachnida</taxon>
        <taxon>Araneae</taxon>
        <taxon>Araneomorphae</taxon>
        <taxon>Entelegynae</taxon>
        <taxon>Araneoidea</taxon>
        <taxon>Araneidae</taxon>
        <taxon>Caerostris</taxon>
    </lineage>
</organism>
<dbReference type="Proteomes" id="UP001054945">
    <property type="component" value="Unassembled WGS sequence"/>
</dbReference>
<proteinExistence type="predicted"/>
<dbReference type="EMBL" id="BPLR01011527">
    <property type="protein sequence ID" value="GIY47153.1"/>
    <property type="molecule type" value="Genomic_DNA"/>
</dbReference>
<sequence>MYYILPRIITITGEEGFDMTRKCYDWLDAQDREEGKEVILIAAEIANVSFTKDILDEQRAEYCSYSEEEKQIMYKEITGPLVDKFASMCSSYKTRKQCSHFENFLDCGLTLMEKMSAEKKCVISEFKK</sequence>
<evidence type="ECO:0000313" key="1">
    <source>
        <dbReference type="EMBL" id="GIY47153.1"/>
    </source>
</evidence>
<reference evidence="1 2" key="1">
    <citation type="submission" date="2021-06" db="EMBL/GenBank/DDBJ databases">
        <title>Caerostris extrusa draft genome.</title>
        <authorList>
            <person name="Kono N."/>
            <person name="Arakawa K."/>
        </authorList>
    </citation>
    <scope>NUCLEOTIDE SEQUENCE [LARGE SCALE GENOMIC DNA]</scope>
</reference>
<evidence type="ECO:0008006" key="3">
    <source>
        <dbReference type="Google" id="ProtNLM"/>
    </source>
</evidence>